<dbReference type="EMBL" id="CP079955">
    <property type="protein sequence ID" value="QYA33534.1"/>
    <property type="molecule type" value="Genomic_DNA"/>
</dbReference>
<accession>A0AAT9P7V5</accession>
<keyword evidence="2" id="KW-1133">Transmembrane helix</keyword>
<evidence type="ECO:0000256" key="1">
    <source>
        <dbReference type="ARBA" id="ARBA00006464"/>
    </source>
</evidence>
<dbReference type="Pfam" id="PF02397">
    <property type="entry name" value="Bac_transf"/>
    <property type="match status" value="1"/>
</dbReference>
<dbReference type="InterPro" id="IPR003362">
    <property type="entry name" value="Bact_transf"/>
</dbReference>
<dbReference type="EC" id="2.7.8.-" evidence="4"/>
<protein>
    <submittedName>
        <fullName evidence="4">Sugar transferase</fullName>
        <ecNumber evidence="4">2.7.8.-</ecNumber>
    </submittedName>
</protein>
<gene>
    <name evidence="4" type="ORF">KYI10_03645</name>
</gene>
<keyword evidence="2" id="KW-0812">Transmembrane</keyword>
<keyword evidence="2" id="KW-0472">Membrane</keyword>
<dbReference type="GO" id="GO:0016780">
    <property type="term" value="F:phosphotransferase activity, for other substituted phosphate groups"/>
    <property type="evidence" value="ECO:0007669"/>
    <property type="project" value="TreeGrafter"/>
</dbReference>
<organism evidence="4">
    <name type="scientific">Macrococcus psychrotolerans</name>
    <dbReference type="NCBI Taxonomy" id="3039389"/>
    <lineage>
        <taxon>Bacteria</taxon>
        <taxon>Bacillati</taxon>
        <taxon>Bacillota</taxon>
        <taxon>Bacilli</taxon>
        <taxon>Bacillales</taxon>
        <taxon>Staphylococcaceae</taxon>
        <taxon>Macrococcus</taxon>
    </lineage>
</organism>
<reference evidence="4" key="1">
    <citation type="submission" date="2021-07" db="EMBL/GenBank/DDBJ databases">
        <title>Prevalence and characterization of methicillin-resistant Macrococcus spp. in food producing animals and meat in Switzerland in 2019.</title>
        <authorList>
            <person name="Keller J.E."/>
            <person name="Schwendener S."/>
            <person name="Neuenschwander J."/>
            <person name="Overesch G."/>
            <person name="Perreten V."/>
        </authorList>
    </citation>
    <scope>NUCLEOTIDE SEQUENCE</scope>
    <source>
        <strain evidence="4">19Msa1099</strain>
    </source>
</reference>
<evidence type="ECO:0000313" key="4">
    <source>
        <dbReference type="EMBL" id="QYA33534.1"/>
    </source>
</evidence>
<dbReference type="AlphaFoldDB" id="A0AAT9P7V5"/>
<dbReference type="PANTHER" id="PTHR30576">
    <property type="entry name" value="COLANIC BIOSYNTHESIS UDP-GLUCOSE LIPID CARRIER TRANSFERASE"/>
    <property type="match status" value="1"/>
</dbReference>
<feature type="transmembrane region" description="Helical" evidence="2">
    <location>
        <begin position="12"/>
        <end position="33"/>
    </location>
</feature>
<name>A0AAT9P7V5_9STAP</name>
<evidence type="ECO:0000256" key="2">
    <source>
        <dbReference type="SAM" id="Phobius"/>
    </source>
</evidence>
<sequence length="195" mass="22906">MYKKYFKRLIDLYICYIIFPPFLIISIVISILIKLEDGGDIFYKSNRLGINKNQFKIYKFRSMKENAPDYRNTDGSTFNSDDDPRITNIGRLLRKSSLDELPQIFNVIKGDMSFIGPRPDTVEALDIYSKEEERKLTVKPGITGYNQAFYRNSISQQEKFKNDVYYVENQSVFLDIKIIIRTLYSVLFSKNINNK</sequence>
<feature type="domain" description="Bacterial sugar transferase" evidence="3">
    <location>
        <begin position="7"/>
        <end position="187"/>
    </location>
</feature>
<dbReference type="PANTHER" id="PTHR30576:SF0">
    <property type="entry name" value="UNDECAPRENYL-PHOSPHATE N-ACETYLGALACTOSAMINYL 1-PHOSPHATE TRANSFERASE-RELATED"/>
    <property type="match status" value="1"/>
</dbReference>
<keyword evidence="4" id="KW-0808">Transferase</keyword>
<comment type="similarity">
    <text evidence="1">Belongs to the bacterial sugar transferase family.</text>
</comment>
<proteinExistence type="inferred from homology"/>
<evidence type="ECO:0000259" key="3">
    <source>
        <dbReference type="Pfam" id="PF02397"/>
    </source>
</evidence>